<feature type="domain" description="Fumarate reductase/succinate dehydrogenase flavoprotein-like C-terminal" evidence="1">
    <location>
        <begin position="2"/>
        <end position="97"/>
    </location>
</feature>
<dbReference type="GO" id="GO:0006113">
    <property type="term" value="P:fermentation"/>
    <property type="evidence" value="ECO:0007669"/>
    <property type="project" value="TreeGrafter"/>
</dbReference>
<proteinExistence type="predicted"/>
<gene>
    <name evidence="2" type="primary">frdA_2</name>
    <name evidence="2" type="ORF">NCTC5908_00362</name>
</gene>
<dbReference type="Proteomes" id="UP000253728">
    <property type="component" value="Unassembled WGS sequence"/>
</dbReference>
<dbReference type="InterPro" id="IPR030664">
    <property type="entry name" value="SdhA/FrdA/AprA"/>
</dbReference>
<dbReference type="Gene3D" id="1.20.58.100">
    <property type="entry name" value="Fumarate reductase/succinate dehydrogenase flavoprotein-like, C-terminal domain"/>
    <property type="match status" value="1"/>
</dbReference>
<evidence type="ECO:0000313" key="2">
    <source>
        <dbReference type="EMBL" id="SSY93467.1"/>
    </source>
</evidence>
<dbReference type="Gene3D" id="4.10.80.40">
    <property type="entry name" value="succinate dehydrogenase protein domain"/>
    <property type="match status" value="1"/>
</dbReference>
<dbReference type="GO" id="GO:0005886">
    <property type="term" value="C:plasma membrane"/>
    <property type="evidence" value="ECO:0007669"/>
    <property type="project" value="TreeGrafter"/>
</dbReference>
<reference evidence="2 3" key="1">
    <citation type="submission" date="2018-06" db="EMBL/GenBank/DDBJ databases">
        <authorList>
            <consortium name="Pathogen Informatics"/>
            <person name="Doyle S."/>
        </authorList>
    </citation>
    <scope>NUCLEOTIDE SEQUENCE [LARGE SCALE GENOMIC DNA]</scope>
    <source>
        <strain evidence="2 3">NCTC5908</strain>
    </source>
</reference>
<evidence type="ECO:0000259" key="1">
    <source>
        <dbReference type="Pfam" id="PF02910"/>
    </source>
</evidence>
<dbReference type="SUPFAM" id="SSF46977">
    <property type="entry name" value="Succinate dehydrogenase/fumarate reductase flavoprotein C-terminal domain"/>
    <property type="match status" value="1"/>
</dbReference>
<sequence length="119" mass="13376">MKERFKHVHVSDRSSVFNTDLLYTVELGYILDVAQSIANSAIERKESRGAHQRLDYTERDDVNYLKHTLAFYNEDGAPRIEYSPVKITKSQPAKRVYGAEAEAAEAAAKATEQAQAGKE</sequence>
<evidence type="ECO:0000313" key="3">
    <source>
        <dbReference type="Proteomes" id="UP000253728"/>
    </source>
</evidence>
<protein>
    <submittedName>
        <fullName evidence="2">Fumarate reductase flavoprotein subunit</fullName>
    </submittedName>
</protein>
<dbReference type="GO" id="GO:0050660">
    <property type="term" value="F:flavin adenine dinucleotide binding"/>
    <property type="evidence" value="ECO:0007669"/>
    <property type="project" value="TreeGrafter"/>
</dbReference>
<dbReference type="InterPro" id="IPR015939">
    <property type="entry name" value="Fum_Rdtase/Succ_DH_flav-like_C"/>
</dbReference>
<dbReference type="Pfam" id="PF02910">
    <property type="entry name" value="Succ_DH_flav_C"/>
    <property type="match status" value="1"/>
</dbReference>
<organism evidence="2 3">
    <name type="scientific">Aggregatibacter aphrophilus</name>
    <name type="common">Haemophilus aphrophilus</name>
    <dbReference type="NCBI Taxonomy" id="732"/>
    <lineage>
        <taxon>Bacteria</taxon>
        <taxon>Pseudomonadati</taxon>
        <taxon>Pseudomonadota</taxon>
        <taxon>Gammaproteobacteria</taxon>
        <taxon>Pasteurellales</taxon>
        <taxon>Pasteurellaceae</taxon>
        <taxon>Aggregatibacter</taxon>
    </lineage>
</organism>
<dbReference type="EMBL" id="UFSP01000001">
    <property type="protein sequence ID" value="SSY93467.1"/>
    <property type="molecule type" value="Genomic_DNA"/>
</dbReference>
<dbReference type="AlphaFoldDB" id="A0A336N3W1"/>
<dbReference type="GO" id="GO:0000104">
    <property type="term" value="F:succinate dehydrogenase activity"/>
    <property type="evidence" value="ECO:0007669"/>
    <property type="project" value="TreeGrafter"/>
</dbReference>
<dbReference type="PANTHER" id="PTHR11632">
    <property type="entry name" value="SUCCINATE DEHYDROGENASE 2 FLAVOPROTEIN SUBUNIT"/>
    <property type="match status" value="1"/>
</dbReference>
<dbReference type="GO" id="GO:0009055">
    <property type="term" value="F:electron transfer activity"/>
    <property type="evidence" value="ECO:0007669"/>
    <property type="project" value="TreeGrafter"/>
</dbReference>
<dbReference type="PANTHER" id="PTHR11632:SF82">
    <property type="entry name" value="FUMARATE REDUCTASE FLAVOPROTEIN SUBUNIT"/>
    <property type="match status" value="1"/>
</dbReference>
<dbReference type="GO" id="GO:0009061">
    <property type="term" value="P:anaerobic respiration"/>
    <property type="evidence" value="ECO:0007669"/>
    <property type="project" value="TreeGrafter"/>
</dbReference>
<name>A0A336N3W1_AGGAP</name>
<accession>A0A336N3W1</accession>
<dbReference type="FunFam" id="4.10.80.40:FF:000003">
    <property type="entry name" value="Fumarate reductase flavoprotein subunit"/>
    <property type="match status" value="1"/>
</dbReference>
<dbReference type="InterPro" id="IPR037099">
    <property type="entry name" value="Fum_R/Succ_DH_flav-like_C_sf"/>
</dbReference>